<keyword evidence="2" id="KW-0805">Transcription regulation</keyword>
<sequence>MDTRQLKYFVAIVECGGFAKASRQLLIAQPALSQQIARLEQEVGAPLLVRSAKGVSPTSNGHTLFRHAKFILRQLDHALALARQNTAETTGRVSVGLAPTTLCQVGMPLIERMQERFPGVCVNIVEGLSGHIQHMAISGQLDLAILFGPAAVPDWSRTALLTEELFVILPCNSPLFPRLRDTITLEEIVDLPLILPSQGHGLRRRIEIEYERLNIKLMPLAEIDSLPLLMSCLSQGMGATIKPMAAVHVHGSAQSKNWRCLRISNASITRPNYLFSQPADKMSDATALVRAELIQLVRELVERGRWQGVELSDPEEPERATPEPPRIAAHA</sequence>
<evidence type="ECO:0000256" key="6">
    <source>
        <dbReference type="SAM" id="MobiDB-lite"/>
    </source>
</evidence>
<dbReference type="InterPro" id="IPR000847">
    <property type="entry name" value="LysR_HTH_N"/>
</dbReference>
<dbReference type="InterPro" id="IPR005119">
    <property type="entry name" value="LysR_subst-bd"/>
</dbReference>
<dbReference type="SUPFAM" id="SSF46785">
    <property type="entry name" value="Winged helix' DNA-binding domain"/>
    <property type="match status" value="1"/>
</dbReference>
<dbReference type="SUPFAM" id="SSF53850">
    <property type="entry name" value="Periplasmic binding protein-like II"/>
    <property type="match status" value="1"/>
</dbReference>
<feature type="region of interest" description="Disordered" evidence="6">
    <location>
        <begin position="308"/>
        <end position="331"/>
    </location>
</feature>
<feature type="domain" description="HTH lysR-type" evidence="7">
    <location>
        <begin position="1"/>
        <end position="58"/>
    </location>
</feature>
<keyword evidence="3" id="KW-0238">DNA-binding</keyword>
<organism evidence="8 9">
    <name type="scientific">Xanthobacter aminoxidans</name>
    <dbReference type="NCBI Taxonomy" id="186280"/>
    <lineage>
        <taxon>Bacteria</taxon>
        <taxon>Pseudomonadati</taxon>
        <taxon>Pseudomonadota</taxon>
        <taxon>Alphaproteobacteria</taxon>
        <taxon>Hyphomicrobiales</taxon>
        <taxon>Xanthobacteraceae</taxon>
        <taxon>Xanthobacter</taxon>
    </lineage>
</organism>
<evidence type="ECO:0000313" key="9">
    <source>
        <dbReference type="Proteomes" id="UP001604043"/>
    </source>
</evidence>
<dbReference type="InterPro" id="IPR036388">
    <property type="entry name" value="WH-like_DNA-bd_sf"/>
</dbReference>
<dbReference type="Pfam" id="PF00126">
    <property type="entry name" value="HTH_1"/>
    <property type="match status" value="1"/>
</dbReference>
<dbReference type="PROSITE" id="PS50931">
    <property type="entry name" value="HTH_LYSR"/>
    <property type="match status" value="1"/>
</dbReference>
<dbReference type="PANTHER" id="PTHR30293:SF0">
    <property type="entry name" value="NITROGEN ASSIMILATION REGULATORY PROTEIN NAC"/>
    <property type="match status" value="1"/>
</dbReference>
<dbReference type="Pfam" id="PF03466">
    <property type="entry name" value="LysR_substrate"/>
    <property type="match status" value="1"/>
</dbReference>
<name>A0ABW6ZIY7_9HYPH</name>
<gene>
    <name evidence="8" type="ORF">V5F30_16315</name>
</gene>
<evidence type="ECO:0000313" key="8">
    <source>
        <dbReference type="EMBL" id="MFG1253777.1"/>
    </source>
</evidence>
<evidence type="ECO:0000256" key="1">
    <source>
        <dbReference type="ARBA" id="ARBA00009437"/>
    </source>
</evidence>
<dbReference type="Proteomes" id="UP001604043">
    <property type="component" value="Unassembled WGS sequence"/>
</dbReference>
<comment type="similarity">
    <text evidence="1">Belongs to the LysR transcriptional regulatory family.</text>
</comment>
<reference evidence="8 9" key="1">
    <citation type="submission" date="2024-02" db="EMBL/GenBank/DDBJ databases">
        <title>Expansion and revision of Xanthobacter and proposal of Roseixanthobacter gen. nov.</title>
        <authorList>
            <person name="Soltysiak M.P.M."/>
            <person name="Jalihal A."/>
            <person name="Ory A."/>
            <person name="Chrisophersen C."/>
            <person name="Lee A.D."/>
            <person name="Boulton J."/>
            <person name="Springer M."/>
        </authorList>
    </citation>
    <scope>NUCLEOTIDE SEQUENCE [LARGE SCALE GENOMIC DNA]</scope>
    <source>
        <strain evidence="8 9">CB5</strain>
    </source>
</reference>
<protein>
    <submittedName>
        <fullName evidence="8">LysR substrate-binding domain-containing protein</fullName>
    </submittedName>
</protein>
<dbReference type="PANTHER" id="PTHR30293">
    <property type="entry name" value="TRANSCRIPTIONAL REGULATORY PROTEIN NAC-RELATED"/>
    <property type="match status" value="1"/>
</dbReference>
<dbReference type="EMBL" id="JBAFUR010000004">
    <property type="protein sequence ID" value="MFG1253777.1"/>
    <property type="molecule type" value="Genomic_DNA"/>
</dbReference>
<evidence type="ECO:0000256" key="4">
    <source>
        <dbReference type="ARBA" id="ARBA00023159"/>
    </source>
</evidence>
<dbReference type="PRINTS" id="PR00039">
    <property type="entry name" value="HTHLYSR"/>
</dbReference>
<keyword evidence="9" id="KW-1185">Reference proteome</keyword>
<keyword evidence="5" id="KW-0804">Transcription</keyword>
<dbReference type="Gene3D" id="1.10.10.10">
    <property type="entry name" value="Winged helix-like DNA-binding domain superfamily/Winged helix DNA-binding domain"/>
    <property type="match status" value="1"/>
</dbReference>
<evidence type="ECO:0000259" key="7">
    <source>
        <dbReference type="PROSITE" id="PS50931"/>
    </source>
</evidence>
<dbReference type="InterPro" id="IPR036390">
    <property type="entry name" value="WH_DNA-bd_sf"/>
</dbReference>
<evidence type="ECO:0000256" key="3">
    <source>
        <dbReference type="ARBA" id="ARBA00023125"/>
    </source>
</evidence>
<comment type="caution">
    <text evidence="8">The sequence shown here is derived from an EMBL/GenBank/DDBJ whole genome shotgun (WGS) entry which is preliminary data.</text>
</comment>
<dbReference type="Gene3D" id="3.40.190.290">
    <property type="match status" value="1"/>
</dbReference>
<proteinExistence type="inferred from homology"/>
<accession>A0ABW6ZIY7</accession>
<keyword evidence="4" id="KW-0010">Activator</keyword>
<evidence type="ECO:0000256" key="2">
    <source>
        <dbReference type="ARBA" id="ARBA00023015"/>
    </source>
</evidence>
<evidence type="ECO:0000256" key="5">
    <source>
        <dbReference type="ARBA" id="ARBA00023163"/>
    </source>
</evidence>
<dbReference type="RefSeq" id="WP_051678922.1">
    <property type="nucleotide sequence ID" value="NZ_JBAFUR010000004.1"/>
</dbReference>